<keyword evidence="3" id="KW-1185">Reference proteome</keyword>
<name>G0NDY3_CAEBE</name>
<dbReference type="AlphaFoldDB" id="G0NDY3"/>
<dbReference type="EMBL" id="GL379870">
    <property type="protein sequence ID" value="EGT58594.1"/>
    <property type="molecule type" value="Genomic_DNA"/>
</dbReference>
<reference evidence="3" key="1">
    <citation type="submission" date="2011-07" db="EMBL/GenBank/DDBJ databases">
        <authorList>
            <consortium name="Caenorhabditis brenneri Sequencing and Analysis Consortium"/>
            <person name="Wilson R.K."/>
        </authorList>
    </citation>
    <scope>NUCLEOTIDE SEQUENCE [LARGE SCALE GENOMIC DNA]</scope>
    <source>
        <strain evidence="3">PB2801</strain>
    </source>
</reference>
<evidence type="ECO:0000313" key="3">
    <source>
        <dbReference type="Proteomes" id="UP000008068"/>
    </source>
</evidence>
<dbReference type="InParanoid" id="G0NDY3"/>
<evidence type="ECO:0000313" key="2">
    <source>
        <dbReference type="EMBL" id="EGT58594.1"/>
    </source>
</evidence>
<evidence type="ECO:0000256" key="1">
    <source>
        <dbReference type="SAM" id="MobiDB-lite"/>
    </source>
</evidence>
<proteinExistence type="predicted"/>
<sequence>MTIFIACLLRQRIARMSTGGRAPKKPRSTAPPKLRSTTSADKRSSNRGQKAKKAAKNGDAVSERELKKLREAATVAARHTLAACDSRALERANDKKTGGTSREQDSDLILKIIDGTGEVTDATVQSLLRLVQYFETSGAERKCLQFLMVDSEKDVREKFRLADRFQLESLIVIFYLTAIEFYGTNNLSTNEAVSLTGSVE</sequence>
<protein>
    <submittedName>
        <fullName evidence="2">Uncharacterized protein</fullName>
    </submittedName>
</protein>
<dbReference type="Proteomes" id="UP000008068">
    <property type="component" value="Unassembled WGS sequence"/>
</dbReference>
<gene>
    <name evidence="2" type="ORF">CAEBREN_11418</name>
</gene>
<feature type="region of interest" description="Disordered" evidence="1">
    <location>
        <begin position="16"/>
        <end position="63"/>
    </location>
</feature>
<organism evidence="3">
    <name type="scientific">Caenorhabditis brenneri</name>
    <name type="common">Nematode worm</name>
    <dbReference type="NCBI Taxonomy" id="135651"/>
    <lineage>
        <taxon>Eukaryota</taxon>
        <taxon>Metazoa</taxon>
        <taxon>Ecdysozoa</taxon>
        <taxon>Nematoda</taxon>
        <taxon>Chromadorea</taxon>
        <taxon>Rhabditida</taxon>
        <taxon>Rhabditina</taxon>
        <taxon>Rhabditomorpha</taxon>
        <taxon>Rhabditoidea</taxon>
        <taxon>Rhabditidae</taxon>
        <taxon>Peloderinae</taxon>
        <taxon>Caenorhabditis</taxon>
    </lineage>
</organism>
<accession>G0NDY3</accession>
<dbReference type="HOGENOM" id="CLU_1367315_0_0_1"/>